<feature type="compositionally biased region" description="Low complexity" evidence="3">
    <location>
        <begin position="1180"/>
        <end position="1191"/>
    </location>
</feature>
<organism evidence="4 5">
    <name type="scientific">Volvox africanus</name>
    <dbReference type="NCBI Taxonomy" id="51714"/>
    <lineage>
        <taxon>Eukaryota</taxon>
        <taxon>Viridiplantae</taxon>
        <taxon>Chlorophyta</taxon>
        <taxon>core chlorophytes</taxon>
        <taxon>Chlorophyceae</taxon>
        <taxon>CS clade</taxon>
        <taxon>Chlamydomonadales</taxon>
        <taxon>Volvocaceae</taxon>
        <taxon>Volvox</taxon>
    </lineage>
</organism>
<evidence type="ECO:0000256" key="3">
    <source>
        <dbReference type="SAM" id="MobiDB-lite"/>
    </source>
</evidence>
<evidence type="ECO:0000313" key="4">
    <source>
        <dbReference type="EMBL" id="GIL64776.1"/>
    </source>
</evidence>
<feature type="region of interest" description="Disordered" evidence="3">
    <location>
        <begin position="344"/>
        <end position="419"/>
    </location>
</feature>
<feature type="region of interest" description="Disordered" evidence="3">
    <location>
        <begin position="426"/>
        <end position="445"/>
    </location>
</feature>
<feature type="region of interest" description="Disordered" evidence="3">
    <location>
        <begin position="1318"/>
        <end position="1355"/>
    </location>
</feature>
<evidence type="ECO:0008006" key="6">
    <source>
        <dbReference type="Google" id="ProtNLM"/>
    </source>
</evidence>
<feature type="repeat" description="TPR" evidence="1">
    <location>
        <begin position="754"/>
        <end position="787"/>
    </location>
</feature>
<evidence type="ECO:0000313" key="5">
    <source>
        <dbReference type="Proteomes" id="UP000747399"/>
    </source>
</evidence>
<dbReference type="SUPFAM" id="SSF48452">
    <property type="entry name" value="TPR-like"/>
    <property type="match status" value="4"/>
</dbReference>
<gene>
    <name evidence="4" type="ORF">Vafri_18653</name>
</gene>
<proteinExistence type="predicted"/>
<accession>A0A8J4BPP1</accession>
<reference evidence="4" key="1">
    <citation type="journal article" date="2021" name="Proc. Natl. Acad. Sci. U.S.A.">
        <title>Three genomes in the algal genus Volvox reveal the fate of a haploid sex-determining region after a transition to homothallism.</title>
        <authorList>
            <person name="Yamamoto K."/>
            <person name="Hamaji T."/>
            <person name="Kawai-Toyooka H."/>
            <person name="Matsuzaki R."/>
            <person name="Takahashi F."/>
            <person name="Nishimura Y."/>
            <person name="Kawachi M."/>
            <person name="Noguchi H."/>
            <person name="Minakuchi Y."/>
            <person name="Umen J.G."/>
            <person name="Toyoda A."/>
            <person name="Nozaki H."/>
        </authorList>
    </citation>
    <scope>NUCLEOTIDE SEQUENCE</scope>
    <source>
        <strain evidence="4">NIES-3780</strain>
    </source>
</reference>
<dbReference type="InterPro" id="IPR019734">
    <property type="entry name" value="TPR_rpt"/>
</dbReference>
<feature type="compositionally biased region" description="Gly residues" evidence="3">
    <location>
        <begin position="1395"/>
        <end position="1407"/>
    </location>
</feature>
<feature type="compositionally biased region" description="Low complexity" evidence="3">
    <location>
        <begin position="1226"/>
        <end position="1241"/>
    </location>
</feature>
<feature type="compositionally biased region" description="Gly residues" evidence="3">
    <location>
        <begin position="1192"/>
        <end position="1202"/>
    </location>
</feature>
<feature type="region of interest" description="Disordered" evidence="3">
    <location>
        <begin position="1446"/>
        <end position="1500"/>
    </location>
</feature>
<feature type="region of interest" description="Disordered" evidence="3">
    <location>
        <begin position="277"/>
        <end position="301"/>
    </location>
</feature>
<dbReference type="Pfam" id="PF13374">
    <property type="entry name" value="TPR_10"/>
    <property type="match status" value="1"/>
</dbReference>
<dbReference type="EMBL" id="BNCO01000069">
    <property type="protein sequence ID" value="GIL64776.1"/>
    <property type="molecule type" value="Genomic_DNA"/>
</dbReference>
<dbReference type="PANTHER" id="PTHR46082">
    <property type="entry name" value="ATP/GTP-BINDING PROTEIN-RELATED"/>
    <property type="match status" value="1"/>
</dbReference>
<keyword evidence="5" id="KW-1185">Reference proteome</keyword>
<sequence length="1525" mass="157812">MSSSERTGVSLAALRELAGRGCADVGQGATTAAIVNNFIRPATLSQLCPYVSLLRDEDRGVPTMVVIAPWTLSFSTLVDVLIRWKTANNSETLYVWLDVLACNLHATDGSGLEAASHSATETAPIPSRSKVDTTTIAGVPTSALEAYRRAIRAVASSSTSSGEAAAPAEPAGALAVVLDADAALLTSPWCLYGIWSYMNHKRAAVSAGQLTSIIPLCGGHLDVLLTQLAWENLSLLQPSEHTPESIHTLILEEVTSEQSIPLPPGVSAASAMAAKSVAAPQGDGVPGGKIEADGGGADGSEQDVEAQVAAADAAIKFGLLTAFERQIQSLSAITNASRAVTAKAKTVVPDPQPPAMAEGAPTDAAAPAAPAAPQTEPTDAAKSTAAAPSSPAKQTDAAADTAAADTAAAPPAPSPLPQPALIATTTAAGTSGRPGSSRQRVPSVAPHVDQLRSLAAASDALGCLLWAAGRPAEGEPHLRRAQKLYAGLHPKQPLLLLQSVLHLGALLHVLPQSLAGDEAELSLRAAITRLDAAHDTAGVAGTSSSAAPAALLSAHARHFLARLLCLRSVGNSAATTAYPRDASGGAMPVTSTSTSTTGAKAASRHDRAGSAQSGPAASAGGTTATEIAVLSGAASIELPPGCAPAETVALLRAALPAFQAHYGGGHPLTATLLSNLALALKDQDKLDEAEELLRRALAAREASHGPSHVDTLRCMNNLAGLLEAQGKLEEAESLLRKTAELAASSLGPLHAYTASALSNLGVALRKTGKLDEAEELFKTALEIREKLLGPLALDTAASLSDMTLLMLDQERLAEAEPLFRRILDIRQLVLGPDHRDTAASLCDLANLLVQMDRPVDAEPLLRRAVEVQVRCLGPGHEDTASATRELAKVLAQQGHVEEAEKLFRGALAVMESVLGSNHPETIVTVNHLALLLKDSGQSAEVEAMFKRVLSLTDTLDLDTTSTASPAVRATRRRLRAAAMIAMRGLAELMGAAGRLEEAEVFSCRALVASERALGPVHPVTLVCAEGLAEVLQQLDLLEDAGELYARLVETLAEEYGAGSEHVVKYLALYEEVYMQMRVRMQKLEGERQQQEEEEEEEEDGDEGEKEGGADDSKVDDEGDDTGTEFAAATSQADKRVRIVPVAGRTSGEGPISRSAESVASIMSALFGPLGRSIKKRAIYSRRQQSRGAAAAAGGGDNGGGRQDGNRHAAGGSRHSFASFVHRRGHQQQQQPGSGQQRSTSRAESVVGRVHSSLVAAGRIEPGGPLGDARKSRRAAAASPGHGGNGEPGTSANCDQSCVSPGLPLRDLTEDAAAGGAVVSLDAPRPSEPVSSRDVSSGGPLRAAARRGSSGSQVGQEEVYDHITTPLITASAFGYSSVTAAGGGAGSRSMSRRQQPGGGVSGGGGGDGSAHLRSSVDTIGMRRFATNRMISFQGGISKKDFLQQADVEVDDDEDEDEDEDANDGGAGPRKSPQEVGQTSRRFSAGLQVSTVPQTATAASVEEDYEDMSTVGCCGFGVRRVRPVAPR</sequence>
<dbReference type="SMART" id="SM00028">
    <property type="entry name" value="TPR"/>
    <property type="match status" value="7"/>
</dbReference>
<dbReference type="Pfam" id="PF13424">
    <property type="entry name" value="TPR_12"/>
    <property type="match status" value="3"/>
</dbReference>
<feature type="region of interest" description="Disordered" evidence="3">
    <location>
        <begin position="1084"/>
        <end position="1131"/>
    </location>
</feature>
<dbReference type="PANTHER" id="PTHR46082:SF6">
    <property type="entry name" value="AAA+ ATPASE DOMAIN-CONTAINING PROTEIN-RELATED"/>
    <property type="match status" value="1"/>
</dbReference>
<dbReference type="Proteomes" id="UP000747399">
    <property type="component" value="Unassembled WGS sequence"/>
</dbReference>
<comment type="caution">
    <text evidence="4">The sequence shown here is derived from an EMBL/GenBank/DDBJ whole genome shotgun (WGS) entry which is preliminary data.</text>
</comment>
<feature type="compositionally biased region" description="Polar residues" evidence="3">
    <location>
        <begin position="426"/>
        <end position="440"/>
    </location>
</feature>
<feature type="region of interest" description="Disordered" evidence="3">
    <location>
        <begin position="577"/>
        <end position="621"/>
    </location>
</feature>
<feature type="compositionally biased region" description="Polar residues" evidence="3">
    <location>
        <begin position="1473"/>
        <end position="1496"/>
    </location>
</feature>
<feature type="compositionally biased region" description="Low complexity" evidence="3">
    <location>
        <begin position="355"/>
        <end position="409"/>
    </location>
</feature>
<dbReference type="Gene3D" id="1.25.40.10">
    <property type="entry name" value="Tetratricopeptide repeat domain"/>
    <property type="match status" value="3"/>
</dbReference>
<keyword evidence="2" id="KW-0175">Coiled coil</keyword>
<protein>
    <recommendedName>
        <fullName evidence="6">Kinesin light chain</fullName>
    </recommendedName>
</protein>
<keyword evidence="1" id="KW-0802">TPR repeat</keyword>
<dbReference type="InterPro" id="IPR053137">
    <property type="entry name" value="NLR-like"/>
</dbReference>
<feature type="compositionally biased region" description="Acidic residues" evidence="3">
    <location>
        <begin position="1091"/>
        <end position="1104"/>
    </location>
</feature>
<feature type="coiled-coil region" evidence="2">
    <location>
        <begin position="679"/>
        <end position="741"/>
    </location>
</feature>
<feature type="region of interest" description="Disordered" evidence="3">
    <location>
        <begin position="1379"/>
        <end position="1412"/>
    </location>
</feature>
<feature type="compositionally biased region" description="Low complexity" evidence="3">
    <location>
        <begin position="609"/>
        <end position="621"/>
    </location>
</feature>
<feature type="region of interest" description="Disordered" evidence="3">
    <location>
        <begin position="1180"/>
        <end position="1294"/>
    </location>
</feature>
<feature type="compositionally biased region" description="Acidic residues" evidence="3">
    <location>
        <begin position="1446"/>
        <end position="1461"/>
    </location>
</feature>
<feature type="compositionally biased region" description="Acidic residues" evidence="3">
    <location>
        <begin position="1113"/>
        <end position="1122"/>
    </location>
</feature>
<evidence type="ECO:0000256" key="2">
    <source>
        <dbReference type="SAM" id="Coils"/>
    </source>
</evidence>
<dbReference type="PROSITE" id="PS50005">
    <property type="entry name" value="TPR"/>
    <property type="match status" value="1"/>
</dbReference>
<evidence type="ECO:0000256" key="1">
    <source>
        <dbReference type="PROSITE-ProRule" id="PRU00339"/>
    </source>
</evidence>
<dbReference type="InterPro" id="IPR011990">
    <property type="entry name" value="TPR-like_helical_dom_sf"/>
</dbReference>
<name>A0A8J4BPP1_9CHLO</name>
<dbReference type="PROSITE" id="PS50293">
    <property type="entry name" value="TPR_REGION"/>
    <property type="match status" value="1"/>
</dbReference>